<dbReference type="InterPro" id="IPR008621">
    <property type="entry name" value="Cbb3-typ_cyt_oxidase_comp"/>
</dbReference>
<evidence type="ECO:0000313" key="2">
    <source>
        <dbReference type="EMBL" id="PTX56870.1"/>
    </source>
</evidence>
<evidence type="ECO:0000313" key="3">
    <source>
        <dbReference type="Proteomes" id="UP000243978"/>
    </source>
</evidence>
<keyword evidence="1" id="KW-0812">Transmembrane</keyword>
<proteinExistence type="predicted"/>
<dbReference type="Proteomes" id="UP000243978">
    <property type="component" value="Unassembled WGS sequence"/>
</dbReference>
<organism evidence="2 3">
    <name type="scientific">Litoreibacter ponti</name>
    <dbReference type="NCBI Taxonomy" id="1510457"/>
    <lineage>
        <taxon>Bacteria</taxon>
        <taxon>Pseudomonadati</taxon>
        <taxon>Pseudomonadota</taxon>
        <taxon>Alphaproteobacteria</taxon>
        <taxon>Rhodobacterales</taxon>
        <taxon>Roseobacteraceae</taxon>
        <taxon>Litoreibacter</taxon>
    </lineage>
</organism>
<feature type="transmembrane region" description="Helical" evidence="1">
    <location>
        <begin position="14"/>
        <end position="32"/>
    </location>
</feature>
<comment type="caution">
    <text evidence="2">The sequence shown here is derived from an EMBL/GenBank/DDBJ whole genome shotgun (WGS) entry which is preliminary data.</text>
</comment>
<sequence length="72" mass="8087">MDTYSILREFADSWMLLAMFTFFVGVAIWAFLPSQRGAREDASMIPFRNDTPAQAPCSKDCDTCACKKIEGL</sequence>
<keyword evidence="1" id="KW-0472">Membrane</keyword>
<keyword evidence="3" id="KW-1185">Reference proteome</keyword>
<evidence type="ECO:0000256" key="1">
    <source>
        <dbReference type="SAM" id="Phobius"/>
    </source>
</evidence>
<keyword evidence="1" id="KW-1133">Transmembrane helix</keyword>
<dbReference type="CDD" id="cd01324">
    <property type="entry name" value="cbb3_Oxidase_CcoQ"/>
    <property type="match status" value="1"/>
</dbReference>
<dbReference type="OrthoDB" id="9801588at2"/>
<gene>
    <name evidence="2" type="ORF">C8N43_1535</name>
</gene>
<accession>A0A2T6BLB8</accession>
<dbReference type="RefSeq" id="WP_107845018.1">
    <property type="nucleotide sequence ID" value="NZ_QBKS01000001.1"/>
</dbReference>
<name>A0A2T6BLB8_9RHOB</name>
<dbReference type="EMBL" id="QBKS01000001">
    <property type="protein sequence ID" value="PTX56870.1"/>
    <property type="molecule type" value="Genomic_DNA"/>
</dbReference>
<protein>
    <submittedName>
        <fullName evidence="2">Cytochrome c oxidase cbb3-type subunit 4</fullName>
    </submittedName>
</protein>
<reference evidence="2 3" key="1">
    <citation type="submission" date="2018-04" db="EMBL/GenBank/DDBJ databases">
        <title>Genomic Encyclopedia of Archaeal and Bacterial Type Strains, Phase II (KMG-II): from individual species to whole genera.</title>
        <authorList>
            <person name="Goeker M."/>
        </authorList>
    </citation>
    <scope>NUCLEOTIDE SEQUENCE [LARGE SCALE GENOMIC DNA]</scope>
    <source>
        <strain evidence="2 3">DSM 100977</strain>
    </source>
</reference>
<dbReference type="AlphaFoldDB" id="A0A2T6BLB8"/>
<dbReference type="Pfam" id="PF05545">
    <property type="entry name" value="FixQ"/>
    <property type="match status" value="1"/>
</dbReference>